<dbReference type="AlphaFoldDB" id="A0A1X0RKI9"/>
<keyword evidence="1" id="KW-0472">Membrane</keyword>
<dbReference type="EMBL" id="KV921634">
    <property type="protein sequence ID" value="ORE12603.1"/>
    <property type="molecule type" value="Genomic_DNA"/>
</dbReference>
<evidence type="ECO:0000313" key="2">
    <source>
        <dbReference type="EMBL" id="ORE12603.1"/>
    </source>
</evidence>
<protein>
    <submittedName>
        <fullName evidence="2">Uncharacterized protein</fullName>
    </submittedName>
</protein>
<evidence type="ECO:0000313" key="3">
    <source>
        <dbReference type="Proteomes" id="UP000242381"/>
    </source>
</evidence>
<accession>A0A1X0RKI9</accession>
<dbReference type="VEuPathDB" id="FungiDB:BCV72DRAFT_255864"/>
<sequence length="162" mass="19098">MEELIPNEKNKVLFGNIVRSDGFCVDFIFYRRTFDANGDDTLIQNHNLGVDDFSIDEITQLYRTSFLYPGRKTVYTTAMGLDEDQHEIRRCTSKENYHLAGSMVYTKKLQQRRIRQVSLQLRLLHLQRKLLKIFLFYDLQITCFQTWIGCSLFMALILLISV</sequence>
<reference evidence="2 3" key="1">
    <citation type="journal article" date="2016" name="Proc. Natl. Acad. Sci. U.S.A.">
        <title>Lipid metabolic changes in an early divergent fungus govern the establishment of a mutualistic symbiosis with endobacteria.</title>
        <authorList>
            <person name="Lastovetsky O.A."/>
            <person name="Gaspar M.L."/>
            <person name="Mondo S.J."/>
            <person name="LaButti K.M."/>
            <person name="Sandor L."/>
            <person name="Grigoriev I.V."/>
            <person name="Henry S.A."/>
            <person name="Pawlowska T.E."/>
        </authorList>
    </citation>
    <scope>NUCLEOTIDE SEQUENCE [LARGE SCALE GENOMIC DNA]</scope>
    <source>
        <strain evidence="2 3">ATCC 11559</strain>
    </source>
</reference>
<name>A0A1X0RKI9_RHIZD</name>
<keyword evidence="1" id="KW-0812">Transmembrane</keyword>
<proteinExistence type="predicted"/>
<evidence type="ECO:0000256" key="1">
    <source>
        <dbReference type="SAM" id="Phobius"/>
    </source>
</evidence>
<organism evidence="2 3">
    <name type="scientific">Rhizopus microsporus</name>
    <dbReference type="NCBI Taxonomy" id="58291"/>
    <lineage>
        <taxon>Eukaryota</taxon>
        <taxon>Fungi</taxon>
        <taxon>Fungi incertae sedis</taxon>
        <taxon>Mucoromycota</taxon>
        <taxon>Mucoromycotina</taxon>
        <taxon>Mucoromycetes</taxon>
        <taxon>Mucorales</taxon>
        <taxon>Mucorineae</taxon>
        <taxon>Rhizopodaceae</taxon>
        <taxon>Rhizopus</taxon>
    </lineage>
</organism>
<feature type="transmembrane region" description="Helical" evidence="1">
    <location>
        <begin position="134"/>
        <end position="160"/>
    </location>
</feature>
<keyword evidence="1" id="KW-1133">Transmembrane helix</keyword>
<dbReference type="Proteomes" id="UP000242381">
    <property type="component" value="Unassembled WGS sequence"/>
</dbReference>
<gene>
    <name evidence="2" type="ORF">BCV71DRAFT_280620</name>
</gene>